<keyword evidence="2" id="KW-1185">Reference proteome</keyword>
<evidence type="ECO:0000313" key="2">
    <source>
        <dbReference type="Proteomes" id="UP000204391"/>
    </source>
</evidence>
<dbReference type="Proteomes" id="UP000204391">
    <property type="component" value="Chromosome"/>
</dbReference>
<dbReference type="NCBIfam" id="TIGR04019">
    <property type="entry name" value="B_thiol_YtxJ"/>
    <property type="match status" value="1"/>
</dbReference>
<dbReference type="AlphaFoldDB" id="A0A221M7B2"/>
<dbReference type="InterPro" id="IPR036249">
    <property type="entry name" value="Thioredoxin-like_sf"/>
</dbReference>
<accession>A0A221M7B2</accession>
<dbReference type="Pfam" id="PF11009">
    <property type="entry name" value="BrxC"/>
    <property type="match status" value="1"/>
</dbReference>
<dbReference type="SUPFAM" id="SSF52833">
    <property type="entry name" value="Thioredoxin-like"/>
    <property type="match status" value="1"/>
</dbReference>
<gene>
    <name evidence="1" type="ORF">CFK40_00105</name>
</gene>
<name>A0A221M7B2_9BACI</name>
<organism evidence="1 2">
    <name type="scientific">Virgibacillus necropolis</name>
    <dbReference type="NCBI Taxonomy" id="163877"/>
    <lineage>
        <taxon>Bacteria</taxon>
        <taxon>Bacillati</taxon>
        <taxon>Bacillota</taxon>
        <taxon>Bacilli</taxon>
        <taxon>Bacillales</taxon>
        <taxon>Bacillaceae</taxon>
        <taxon>Virgibacillus</taxon>
    </lineage>
</organism>
<proteinExistence type="predicted"/>
<sequence>MQIKEIAKLKDWEQAWNHSAQKPVIIFKHSTTCPISAGASQEYSSFTKSADESVNCYIVNVIENKDVSNRIQTDTNVKHESPQIFLISNQDIVWHTSHVQITKGNIEEAIENKL</sequence>
<dbReference type="InterPro" id="IPR022551">
    <property type="entry name" value="BrxC"/>
</dbReference>
<dbReference type="Gene3D" id="3.40.30.10">
    <property type="entry name" value="Glutaredoxin"/>
    <property type="match status" value="1"/>
</dbReference>
<dbReference type="OrthoDB" id="677051at2"/>
<protein>
    <submittedName>
        <fullName evidence="1">General stress protein</fullName>
    </submittedName>
</protein>
<dbReference type="RefSeq" id="WP_089530109.1">
    <property type="nucleotide sequence ID" value="NZ_CP022437.1"/>
</dbReference>
<dbReference type="KEGG" id="vne:CFK40_00105"/>
<reference evidence="1 2" key="1">
    <citation type="journal article" date="2003" name="Int. J. Syst. Evol. Microbiol.">
        <title>Virgibacillus carmonensis sp. nov., Virgibacillus necropolis sp. nov. and Virgibacillus picturae sp. nov., three novel species isolated from deteriorated mural paintings, transfer of the species of the genus salibacillus to Virgibacillus, as Virgibacillus marismortui comb. nov. and Virgibacillus salexigens comb. nov., and emended description of the genus Virgibacillus.</title>
        <authorList>
            <person name="Heyrman J."/>
            <person name="Logan N.A."/>
            <person name="Busse H.J."/>
            <person name="Balcaen A."/>
            <person name="Lebbe L."/>
            <person name="Rodriguez-Diaz M."/>
            <person name="Swings J."/>
            <person name="De Vos P."/>
        </authorList>
    </citation>
    <scope>NUCLEOTIDE SEQUENCE [LARGE SCALE GENOMIC DNA]</scope>
    <source>
        <strain evidence="1 2">LMG 19488</strain>
    </source>
</reference>
<evidence type="ECO:0000313" key="1">
    <source>
        <dbReference type="EMBL" id="ASN03535.1"/>
    </source>
</evidence>
<dbReference type="EMBL" id="CP022437">
    <property type="protein sequence ID" value="ASN03535.1"/>
    <property type="molecule type" value="Genomic_DNA"/>
</dbReference>